<accession>A0ABR5Y459</accession>
<reference evidence="3 4" key="1">
    <citation type="submission" date="2015-12" db="EMBL/GenBank/DDBJ databases">
        <title>Genome sequence of Thalassospira xiamenensis MCCC 1A03005.</title>
        <authorList>
            <person name="Lu L."/>
            <person name="Lai Q."/>
            <person name="Shao Z."/>
            <person name="Qian P."/>
        </authorList>
    </citation>
    <scope>NUCLEOTIDE SEQUENCE [LARGE SCALE GENOMIC DNA]</scope>
    <source>
        <strain evidence="3 4">MCCC 1A03005</strain>
    </source>
</reference>
<keyword evidence="2" id="KW-0812">Transmembrane</keyword>
<keyword evidence="2" id="KW-0472">Membrane</keyword>
<proteinExistence type="predicted"/>
<evidence type="ECO:0000313" key="3">
    <source>
        <dbReference type="EMBL" id="KZD05160.1"/>
    </source>
</evidence>
<organism evidence="3 4">
    <name type="scientific">Thalassospira xiamenensis</name>
    <dbReference type="NCBI Taxonomy" id="220697"/>
    <lineage>
        <taxon>Bacteria</taxon>
        <taxon>Pseudomonadati</taxon>
        <taxon>Pseudomonadota</taxon>
        <taxon>Alphaproteobacteria</taxon>
        <taxon>Rhodospirillales</taxon>
        <taxon>Thalassospiraceae</taxon>
        <taxon>Thalassospira</taxon>
    </lineage>
</organism>
<name>A0ABR5Y459_9PROT</name>
<feature type="transmembrane region" description="Helical" evidence="2">
    <location>
        <begin position="103"/>
        <end position="122"/>
    </location>
</feature>
<gene>
    <name evidence="3" type="ORF">AUP40_14155</name>
</gene>
<feature type="compositionally biased region" description="Low complexity" evidence="1">
    <location>
        <begin position="1"/>
        <end position="20"/>
    </location>
</feature>
<dbReference type="Proteomes" id="UP000076167">
    <property type="component" value="Unassembled WGS sequence"/>
</dbReference>
<dbReference type="EMBL" id="LPXL01000015">
    <property type="protein sequence ID" value="KZD05160.1"/>
    <property type="molecule type" value="Genomic_DNA"/>
</dbReference>
<feature type="region of interest" description="Disordered" evidence="1">
    <location>
        <begin position="1"/>
        <end position="39"/>
    </location>
</feature>
<comment type="caution">
    <text evidence="3">The sequence shown here is derived from an EMBL/GenBank/DDBJ whole genome shotgun (WGS) entry which is preliminary data.</text>
</comment>
<evidence type="ECO:0000256" key="2">
    <source>
        <dbReference type="SAM" id="Phobius"/>
    </source>
</evidence>
<evidence type="ECO:0000313" key="4">
    <source>
        <dbReference type="Proteomes" id="UP000076167"/>
    </source>
</evidence>
<sequence>MSSALSNSSSKSSSTTTSNNYDQRAGAEDGSIAVSGGGQVNIDATTPEAWDFAADVNADALDLAAITVGSAFSALEKSNQTVGTALTELRKANTSDTANTLEMLIKIGVPVLGAAFILPAIFKK</sequence>
<evidence type="ECO:0000256" key="1">
    <source>
        <dbReference type="SAM" id="MobiDB-lite"/>
    </source>
</evidence>
<dbReference type="RefSeq" id="WP_063091990.1">
    <property type="nucleotide sequence ID" value="NZ_DFMA01000002.1"/>
</dbReference>
<keyword evidence="4" id="KW-1185">Reference proteome</keyword>
<protein>
    <submittedName>
        <fullName evidence="3">Uncharacterized protein</fullName>
    </submittedName>
</protein>
<keyword evidence="2" id="KW-1133">Transmembrane helix</keyword>